<feature type="compositionally biased region" description="Pro residues" evidence="3">
    <location>
        <begin position="13"/>
        <end position="23"/>
    </location>
</feature>
<evidence type="ECO:0000256" key="3">
    <source>
        <dbReference type="SAM" id="MobiDB-lite"/>
    </source>
</evidence>
<dbReference type="Proteomes" id="UP000087171">
    <property type="component" value="Chromosome Ca3"/>
</dbReference>
<name>A0A1S2XWX2_CICAR</name>
<dbReference type="GeneID" id="101515208"/>
<feature type="transmembrane region" description="Helical" evidence="4">
    <location>
        <begin position="50"/>
        <end position="79"/>
    </location>
</feature>
<evidence type="ECO:0000313" key="5">
    <source>
        <dbReference type="Proteomes" id="UP000087171"/>
    </source>
</evidence>
<dbReference type="OrthoDB" id="695142at2759"/>
<organism evidence="5 6">
    <name type="scientific">Cicer arietinum</name>
    <name type="common">Chickpea</name>
    <name type="synonym">Garbanzo</name>
    <dbReference type="NCBI Taxonomy" id="3827"/>
    <lineage>
        <taxon>Eukaryota</taxon>
        <taxon>Viridiplantae</taxon>
        <taxon>Streptophyta</taxon>
        <taxon>Embryophyta</taxon>
        <taxon>Tracheophyta</taxon>
        <taxon>Spermatophyta</taxon>
        <taxon>Magnoliopsida</taxon>
        <taxon>eudicotyledons</taxon>
        <taxon>Gunneridae</taxon>
        <taxon>Pentapetalae</taxon>
        <taxon>rosids</taxon>
        <taxon>fabids</taxon>
        <taxon>Fabales</taxon>
        <taxon>Fabaceae</taxon>
        <taxon>Papilionoideae</taxon>
        <taxon>50 kb inversion clade</taxon>
        <taxon>NPAAA clade</taxon>
        <taxon>Hologalegina</taxon>
        <taxon>IRL clade</taxon>
        <taxon>Cicereae</taxon>
        <taxon>Cicer</taxon>
    </lineage>
</organism>
<protein>
    <submittedName>
        <fullName evidence="6">NDR1/HIN1-like protein 13</fullName>
    </submittedName>
</protein>
<reference evidence="6" key="2">
    <citation type="submission" date="2025-08" db="UniProtKB">
        <authorList>
            <consortium name="RefSeq"/>
        </authorList>
    </citation>
    <scope>IDENTIFICATION</scope>
    <source>
        <tissue evidence="6">Etiolated seedlings</tissue>
    </source>
</reference>
<keyword evidence="4" id="KW-1133">Transmembrane helix</keyword>
<sequence>MATSYDNKDNASYPPPHNPPPPSYSGGDLYPPPPPTSYQSTYYQQPPAAYSYLSCCFLSAITAIVTILGAIFMIAYIVLKPRIPEFRVDSATVSLNFTGTYLNAKWDMTVIVSNPNKKLDVTYDDVLAGVYYGNNKNDDIITAFRIAPFYQPTRSETRLPVHLDVVDEYVKSEIGNSILEARGRGIVQFAVVINALVKLTGFFHPRDTILQFKCDPLNFGVSPNNTWVLLTAVTCQT</sequence>
<dbReference type="AlphaFoldDB" id="A0A1S2XWX2"/>
<reference evidence="5" key="1">
    <citation type="journal article" date="2013" name="Nat. Biotechnol.">
        <title>Draft genome sequence of chickpea (Cicer arietinum) provides a resource for trait improvement.</title>
        <authorList>
            <person name="Varshney R.K."/>
            <person name="Song C."/>
            <person name="Saxena R.K."/>
            <person name="Azam S."/>
            <person name="Yu S."/>
            <person name="Sharpe A.G."/>
            <person name="Cannon S."/>
            <person name="Baek J."/>
            <person name="Rosen B.D."/>
            <person name="Tar'an B."/>
            <person name="Millan T."/>
            <person name="Zhang X."/>
            <person name="Ramsay L.D."/>
            <person name="Iwata A."/>
            <person name="Wang Y."/>
            <person name="Nelson W."/>
            <person name="Farmer A.D."/>
            <person name="Gaur P.M."/>
            <person name="Soderlund C."/>
            <person name="Penmetsa R.V."/>
            <person name="Xu C."/>
            <person name="Bharti A.K."/>
            <person name="He W."/>
            <person name="Winter P."/>
            <person name="Zhao S."/>
            <person name="Hane J.K."/>
            <person name="Carrasquilla-Garcia N."/>
            <person name="Condie J.A."/>
            <person name="Upadhyaya H.D."/>
            <person name="Luo M.C."/>
            <person name="Thudi M."/>
            <person name="Gowda C.L."/>
            <person name="Singh N.P."/>
            <person name="Lichtenzveig J."/>
            <person name="Gali K.K."/>
            <person name="Rubio J."/>
            <person name="Nadarajan N."/>
            <person name="Dolezel J."/>
            <person name="Bansal K.C."/>
            <person name="Xu X."/>
            <person name="Edwards D."/>
            <person name="Zhang G."/>
            <person name="Kahl G."/>
            <person name="Gil J."/>
            <person name="Singh K.B."/>
            <person name="Datta S.K."/>
            <person name="Jackson S.A."/>
            <person name="Wang J."/>
            <person name="Cook D.R."/>
        </authorList>
    </citation>
    <scope>NUCLEOTIDE SEQUENCE [LARGE SCALE GENOMIC DNA]</scope>
    <source>
        <strain evidence="5">cv. CDC Frontier</strain>
    </source>
</reference>
<dbReference type="PANTHER" id="PTHR31234">
    <property type="entry name" value="LATE EMBRYOGENESIS ABUNDANT (LEA) HYDROXYPROLINE-RICH GLYCOPROTEIN FAMILY"/>
    <property type="match status" value="1"/>
</dbReference>
<evidence type="ECO:0000313" key="6">
    <source>
        <dbReference type="RefSeq" id="XP_004494916.1"/>
    </source>
</evidence>
<dbReference type="KEGG" id="cam:101515208"/>
<evidence type="ECO:0000256" key="1">
    <source>
        <dbReference type="ARBA" id="ARBA00004370"/>
    </source>
</evidence>
<dbReference type="GO" id="GO:0005886">
    <property type="term" value="C:plasma membrane"/>
    <property type="evidence" value="ECO:0007669"/>
    <property type="project" value="TreeGrafter"/>
</dbReference>
<proteinExistence type="predicted"/>
<dbReference type="RefSeq" id="XP_004494916.1">
    <property type="nucleotide sequence ID" value="XM_004494859.1"/>
</dbReference>
<dbReference type="eggNOG" id="ENOG502RZJV">
    <property type="taxonomic scope" value="Eukaryota"/>
</dbReference>
<evidence type="ECO:0000256" key="2">
    <source>
        <dbReference type="ARBA" id="ARBA00023136"/>
    </source>
</evidence>
<keyword evidence="2 4" id="KW-0472">Membrane</keyword>
<evidence type="ECO:0000256" key="4">
    <source>
        <dbReference type="SAM" id="Phobius"/>
    </source>
</evidence>
<dbReference type="GO" id="GO:0098542">
    <property type="term" value="P:defense response to other organism"/>
    <property type="evidence" value="ECO:0007669"/>
    <property type="project" value="InterPro"/>
</dbReference>
<dbReference type="PaxDb" id="3827-XP_004494916.1"/>
<dbReference type="InterPro" id="IPR044839">
    <property type="entry name" value="NDR1-like"/>
</dbReference>
<dbReference type="STRING" id="3827.A0A1S2XWX2"/>
<gene>
    <name evidence="6" type="primary">LOC101515208</name>
</gene>
<keyword evidence="4" id="KW-0812">Transmembrane</keyword>
<comment type="subcellular location">
    <subcellularLocation>
        <location evidence="1">Membrane</location>
    </subcellularLocation>
</comment>
<keyword evidence="5" id="KW-1185">Reference proteome</keyword>
<dbReference type="PANTHER" id="PTHR31234:SF55">
    <property type="entry name" value="LATE EMBRYOGENESIS ABUNDANT (LEA) HYDROXYPROLINE-RICH GLYCOPROTEIN FAMILY"/>
    <property type="match status" value="1"/>
</dbReference>
<feature type="region of interest" description="Disordered" evidence="3">
    <location>
        <begin position="1"/>
        <end position="30"/>
    </location>
</feature>
<accession>A0A1S2XWX2</accession>